<reference evidence="2" key="1">
    <citation type="journal article" date="2015" name="Nat. Plants">
        <title>Genome expansion of Arabis alpina linked with retrotransposition and reduced symmetric DNA methylation.</title>
        <authorList>
            <person name="Willing E.M."/>
            <person name="Rawat V."/>
            <person name="Mandakova T."/>
            <person name="Maumus F."/>
            <person name="James G.V."/>
            <person name="Nordstroem K.J."/>
            <person name="Becker C."/>
            <person name="Warthmann N."/>
            <person name="Chica C."/>
            <person name="Szarzynska B."/>
            <person name="Zytnicki M."/>
            <person name="Albani M.C."/>
            <person name="Kiefer C."/>
            <person name="Bergonzi S."/>
            <person name="Castaings L."/>
            <person name="Mateos J.L."/>
            <person name="Berns M.C."/>
            <person name="Bujdoso N."/>
            <person name="Piofczyk T."/>
            <person name="de Lorenzo L."/>
            <person name="Barrero-Sicilia C."/>
            <person name="Mateos I."/>
            <person name="Piednoel M."/>
            <person name="Hagmann J."/>
            <person name="Chen-Min-Tao R."/>
            <person name="Iglesias-Fernandez R."/>
            <person name="Schuster S.C."/>
            <person name="Alonso-Blanco C."/>
            <person name="Roudier F."/>
            <person name="Carbonero P."/>
            <person name="Paz-Ares J."/>
            <person name="Davis S.J."/>
            <person name="Pecinka A."/>
            <person name="Quesneville H."/>
            <person name="Colot V."/>
            <person name="Lysak M.A."/>
            <person name="Weigel D."/>
            <person name="Coupland G."/>
            <person name="Schneeberger K."/>
        </authorList>
    </citation>
    <scope>NUCLEOTIDE SEQUENCE [LARGE SCALE GENOMIC DNA]</scope>
    <source>
        <strain evidence="2">cv. Pajares</strain>
    </source>
</reference>
<evidence type="ECO:0000313" key="2">
    <source>
        <dbReference type="Proteomes" id="UP000029120"/>
    </source>
</evidence>
<gene>
    <name evidence="1" type="ordered locus">AALP_Aa6g173700</name>
</gene>
<sequence>MKNHHNHRLRSGGREHCIYKLNLVKPSGPPRSFHGSSTTKAPIFGNQPYRKLLSLDPNLGRS</sequence>
<proteinExistence type="predicted"/>
<evidence type="ECO:0000313" key="1">
    <source>
        <dbReference type="EMBL" id="KFK31900.1"/>
    </source>
</evidence>
<dbReference type="Proteomes" id="UP000029120">
    <property type="component" value="Chromosome 6"/>
</dbReference>
<accession>A0A087GPU8</accession>
<dbReference type="EMBL" id="CM002874">
    <property type="protein sequence ID" value="KFK31900.1"/>
    <property type="molecule type" value="Genomic_DNA"/>
</dbReference>
<keyword evidence="2" id="KW-1185">Reference proteome</keyword>
<protein>
    <submittedName>
        <fullName evidence="1">Uncharacterized protein</fullName>
    </submittedName>
</protein>
<name>A0A087GPU8_ARAAL</name>
<organism evidence="1 2">
    <name type="scientific">Arabis alpina</name>
    <name type="common">Alpine rock-cress</name>
    <dbReference type="NCBI Taxonomy" id="50452"/>
    <lineage>
        <taxon>Eukaryota</taxon>
        <taxon>Viridiplantae</taxon>
        <taxon>Streptophyta</taxon>
        <taxon>Embryophyta</taxon>
        <taxon>Tracheophyta</taxon>
        <taxon>Spermatophyta</taxon>
        <taxon>Magnoliopsida</taxon>
        <taxon>eudicotyledons</taxon>
        <taxon>Gunneridae</taxon>
        <taxon>Pentapetalae</taxon>
        <taxon>rosids</taxon>
        <taxon>malvids</taxon>
        <taxon>Brassicales</taxon>
        <taxon>Brassicaceae</taxon>
        <taxon>Arabideae</taxon>
        <taxon>Arabis</taxon>
    </lineage>
</organism>
<dbReference type="Gramene" id="KFK31900">
    <property type="protein sequence ID" value="KFK31900"/>
    <property type="gene ID" value="AALP_AA6G173700"/>
</dbReference>
<dbReference type="AlphaFoldDB" id="A0A087GPU8"/>